<accession>A0A9R1D4G0</accession>
<protein>
    <submittedName>
        <fullName evidence="2">Uncharacterized protein</fullName>
    </submittedName>
</protein>
<dbReference type="InterPro" id="IPR055741">
    <property type="entry name" value="DUF7317"/>
</dbReference>
<dbReference type="Proteomes" id="UP001139494">
    <property type="component" value="Unassembled WGS sequence"/>
</dbReference>
<name>A0A9R1D4G0_9EURY</name>
<proteinExistence type="predicted"/>
<keyword evidence="3" id="KW-1185">Reference proteome</keyword>
<reference evidence="2" key="1">
    <citation type="journal article" date="2023" name="Front. Microbiol.">
        <title>Genomic-based phylogenetic and metabolic analyses of the genus Natronomonas, and description of Natronomonas aquatica sp. nov.</title>
        <authorList>
            <person name="Garcia-Roldan A."/>
            <person name="Duran-Viseras A."/>
            <person name="de la Haba R.R."/>
            <person name="Corral P."/>
            <person name="Sanchez-Porro C."/>
            <person name="Ventosa A."/>
        </authorList>
    </citation>
    <scope>NUCLEOTIDE SEQUENCE</scope>
    <source>
        <strain evidence="2">F2-12</strain>
    </source>
</reference>
<dbReference type="Pfam" id="PF24001">
    <property type="entry name" value="DUF7317"/>
    <property type="match status" value="1"/>
</dbReference>
<sequence length="60" mass="6428">MKQHAMRTAMALYENGTLDLQTAASQAGVSTDRLRRAVRRVGGSEPTVTAQPDRVTLGAD</sequence>
<evidence type="ECO:0000313" key="2">
    <source>
        <dbReference type="EMBL" id="MCQ4333329.1"/>
    </source>
</evidence>
<evidence type="ECO:0000256" key="1">
    <source>
        <dbReference type="SAM" id="MobiDB-lite"/>
    </source>
</evidence>
<dbReference type="AlphaFoldDB" id="A0A9R1D4G0"/>
<gene>
    <name evidence="2" type="ORF">KM295_07525</name>
</gene>
<feature type="region of interest" description="Disordered" evidence="1">
    <location>
        <begin position="41"/>
        <end position="60"/>
    </location>
</feature>
<evidence type="ECO:0000313" key="3">
    <source>
        <dbReference type="Proteomes" id="UP001139494"/>
    </source>
</evidence>
<comment type="caution">
    <text evidence="2">The sequence shown here is derived from an EMBL/GenBank/DDBJ whole genome shotgun (WGS) entry which is preliminary data.</text>
</comment>
<dbReference type="EMBL" id="JAHLKM010000007">
    <property type="protein sequence ID" value="MCQ4333329.1"/>
    <property type="molecule type" value="Genomic_DNA"/>
</dbReference>
<dbReference type="RefSeq" id="WP_256029353.1">
    <property type="nucleotide sequence ID" value="NZ_JAHLKM010000007.1"/>
</dbReference>
<organism evidence="2 3">
    <name type="scientific">Natronomonas aquatica</name>
    <dbReference type="NCBI Taxonomy" id="2841590"/>
    <lineage>
        <taxon>Archaea</taxon>
        <taxon>Methanobacteriati</taxon>
        <taxon>Methanobacteriota</taxon>
        <taxon>Stenosarchaea group</taxon>
        <taxon>Halobacteria</taxon>
        <taxon>Halobacteriales</taxon>
        <taxon>Natronomonadaceae</taxon>
        <taxon>Natronomonas</taxon>
    </lineage>
</organism>